<evidence type="ECO:0000313" key="1">
    <source>
        <dbReference type="EMBL" id="RXS59791.1"/>
    </source>
</evidence>
<reference evidence="1 2" key="1">
    <citation type="submission" date="2019-01" db="EMBL/GenBank/DDBJ databases">
        <title>Draft genome sequences of the type strain Streptomyces sioyaensis DSM 40032 and its novel strain, TM32, a thermotolerant antibiotics-producing actinobacterium.</title>
        <authorList>
            <person name="Nakaew N."/>
            <person name="Lumyong S."/>
            <person name="Sloan W.T."/>
            <person name="Sungthong R."/>
        </authorList>
    </citation>
    <scope>NUCLEOTIDE SEQUENCE [LARGE SCALE GENOMIC DNA]</scope>
    <source>
        <strain evidence="1 2">DSM 40032</strain>
    </source>
</reference>
<proteinExistence type="predicted"/>
<dbReference type="RefSeq" id="WP_129250679.1">
    <property type="nucleotide sequence ID" value="NZ_JABZEL010000001.1"/>
</dbReference>
<protein>
    <submittedName>
        <fullName evidence="1">Uncharacterized protein</fullName>
    </submittedName>
</protein>
<comment type="caution">
    <text evidence="1">The sequence shown here is derived from an EMBL/GenBank/DDBJ whole genome shotgun (WGS) entry which is preliminary data.</text>
</comment>
<accession>A0A4Q1QSY7</accession>
<dbReference type="GeneID" id="95781934"/>
<dbReference type="Proteomes" id="UP000289482">
    <property type="component" value="Unassembled WGS sequence"/>
</dbReference>
<keyword evidence="2" id="KW-1185">Reference proteome</keyword>
<evidence type="ECO:0000313" key="2">
    <source>
        <dbReference type="Proteomes" id="UP000289482"/>
    </source>
</evidence>
<dbReference type="EMBL" id="SDIF01000129">
    <property type="protein sequence ID" value="RXS59791.1"/>
    <property type="molecule type" value="Genomic_DNA"/>
</dbReference>
<organism evidence="1 2">
    <name type="scientific">Streptomyces sioyaensis</name>
    <dbReference type="NCBI Taxonomy" id="67364"/>
    <lineage>
        <taxon>Bacteria</taxon>
        <taxon>Bacillati</taxon>
        <taxon>Actinomycetota</taxon>
        <taxon>Actinomycetes</taxon>
        <taxon>Kitasatosporales</taxon>
        <taxon>Streptomycetaceae</taxon>
        <taxon>Streptomyces</taxon>
    </lineage>
</organism>
<sequence length="122" mass="13330">MGLHGGQVTVFPSWVAQKTVIDIRWDDTKLSESPPKDKWWGDLALLGRTGSNEGEWEWKAAEQRLGLWVPVPEGGDGYRRLIATLNQFTFPLTNGMAGTGSLQPGLAPATGDLTLTWQGDAH</sequence>
<dbReference type="AlphaFoldDB" id="A0A4Q1QSY7"/>
<name>A0A4Q1QSY7_9ACTN</name>
<gene>
    <name evidence="1" type="ORF">EST54_28995</name>
</gene>